<feature type="domain" description="Reverse transcriptase" evidence="2">
    <location>
        <begin position="280"/>
        <end position="416"/>
    </location>
</feature>
<dbReference type="PANTHER" id="PTHR35046">
    <property type="entry name" value="ZINC KNUCKLE (CCHC-TYPE) FAMILY PROTEIN"/>
    <property type="match status" value="1"/>
</dbReference>
<protein>
    <submittedName>
        <fullName evidence="4">Retrovirus-related Pol polyprotein from transposon 17.6</fullName>
    </submittedName>
</protein>
<proteinExistence type="predicted"/>
<dbReference type="InterPro" id="IPR043128">
    <property type="entry name" value="Rev_trsase/Diguanyl_cyclase"/>
</dbReference>
<dbReference type="OrthoDB" id="1747743at2759"/>
<dbReference type="AlphaFoldDB" id="A0A371GGS4"/>
<comment type="caution">
    <text evidence="4">The sequence shown here is derived from an EMBL/GenBank/DDBJ whole genome shotgun (WGS) entry which is preliminary data.</text>
</comment>
<evidence type="ECO:0000313" key="4">
    <source>
        <dbReference type="EMBL" id="RDX89744.1"/>
    </source>
</evidence>
<keyword evidence="5" id="KW-1185">Reference proteome</keyword>
<dbReference type="CDD" id="cd00303">
    <property type="entry name" value="retropepsin_like"/>
    <property type="match status" value="1"/>
</dbReference>
<feature type="region of interest" description="Disordered" evidence="1">
    <location>
        <begin position="155"/>
        <end position="231"/>
    </location>
</feature>
<evidence type="ECO:0000259" key="3">
    <source>
        <dbReference type="Pfam" id="PF17919"/>
    </source>
</evidence>
<dbReference type="Pfam" id="PF17919">
    <property type="entry name" value="RT_RNaseH_2"/>
    <property type="match status" value="1"/>
</dbReference>
<organism evidence="4 5">
    <name type="scientific">Mucuna pruriens</name>
    <name type="common">Velvet bean</name>
    <name type="synonym">Dolichos pruriens</name>
    <dbReference type="NCBI Taxonomy" id="157652"/>
    <lineage>
        <taxon>Eukaryota</taxon>
        <taxon>Viridiplantae</taxon>
        <taxon>Streptophyta</taxon>
        <taxon>Embryophyta</taxon>
        <taxon>Tracheophyta</taxon>
        <taxon>Spermatophyta</taxon>
        <taxon>Magnoliopsida</taxon>
        <taxon>eudicotyledons</taxon>
        <taxon>Gunneridae</taxon>
        <taxon>Pentapetalae</taxon>
        <taxon>rosids</taxon>
        <taxon>fabids</taxon>
        <taxon>Fabales</taxon>
        <taxon>Fabaceae</taxon>
        <taxon>Papilionoideae</taxon>
        <taxon>50 kb inversion clade</taxon>
        <taxon>NPAAA clade</taxon>
        <taxon>indigoferoid/millettioid clade</taxon>
        <taxon>Phaseoleae</taxon>
        <taxon>Mucuna</taxon>
    </lineage>
</organism>
<dbReference type="InterPro" id="IPR041577">
    <property type="entry name" value="RT_RNaseH_2"/>
</dbReference>
<dbReference type="InterPro" id="IPR000477">
    <property type="entry name" value="RT_dom"/>
</dbReference>
<sequence length="553" mass="64186">MDDREAESESSIGEVSTFSKVECLSDCSHCEGDLLVVRRCLILGKLFSTIKDGGSCVNVASERLLKNLALPIIVHLRLYRFQWLSEKAEFLMDKQVEDRVICDVVPMEATHLLLGRPWKFGKKVIHDGVNNHFTFIHLGQRVVLKPLSPREVYEDKKMKVKRESERKIESKMKKKESKSDVEKRKERGKEKVGEKRKTLSGKESKGKERNERVNKPSLSGKSKSKEEKERSMEKLLEKFQDVFPQDVPHRFLPLKDLTLEATLLSREAYKTNSEEAKKIQKQVGNLMEKVGHHILCLDDLLDELYGSIIFYRIDLSIGCHQIRVREGDEWKTTFKAKFRLYEWLVKPFGLTNSLSNFMRLMNHVLRSLIGKCVVVYFDDIFIYSTCLNDHLLHVTFLEFVMGSHGVKVDEEKVKGIQHWPTPKIFKWEESKERVFQTLKERLIQAPIIVLPNFSKSFELECDASSEYVIHSDHEALKHLRGQGKLNKSHAKWHKQGKMNVVVDALSRRHAIIAMLETKMLVLDCINELYEKDLDFSEPFSMCVHLAFNGFFKT</sequence>
<accession>A0A371GGS4</accession>
<dbReference type="InterPro" id="IPR043502">
    <property type="entry name" value="DNA/RNA_pol_sf"/>
</dbReference>
<feature type="domain" description="Reverse transcriptase/retrotransposon-derived protein RNase H-like" evidence="3">
    <location>
        <begin position="427"/>
        <end position="466"/>
    </location>
</feature>
<evidence type="ECO:0000313" key="5">
    <source>
        <dbReference type="Proteomes" id="UP000257109"/>
    </source>
</evidence>
<name>A0A371GGS4_MUCPR</name>
<dbReference type="EMBL" id="QJKJ01005586">
    <property type="protein sequence ID" value="RDX89744.1"/>
    <property type="molecule type" value="Genomic_DNA"/>
</dbReference>
<dbReference type="CDD" id="cd01647">
    <property type="entry name" value="RT_LTR"/>
    <property type="match status" value="1"/>
</dbReference>
<feature type="compositionally biased region" description="Basic and acidic residues" evidence="1">
    <location>
        <begin position="155"/>
        <end position="214"/>
    </location>
</feature>
<dbReference type="SUPFAM" id="SSF56672">
    <property type="entry name" value="DNA/RNA polymerases"/>
    <property type="match status" value="1"/>
</dbReference>
<dbReference type="Pfam" id="PF00078">
    <property type="entry name" value="RVT_1"/>
    <property type="match status" value="1"/>
</dbReference>
<gene>
    <name evidence="4" type="primary">pol</name>
    <name evidence="4" type="ORF">CR513_28492</name>
</gene>
<feature type="non-terminal residue" evidence="4">
    <location>
        <position position="1"/>
    </location>
</feature>
<evidence type="ECO:0000256" key="1">
    <source>
        <dbReference type="SAM" id="MobiDB-lite"/>
    </source>
</evidence>
<evidence type="ECO:0000259" key="2">
    <source>
        <dbReference type="Pfam" id="PF00078"/>
    </source>
</evidence>
<dbReference type="Gene3D" id="3.10.10.10">
    <property type="entry name" value="HIV Type 1 Reverse Transcriptase, subunit A, domain 1"/>
    <property type="match status" value="1"/>
</dbReference>
<dbReference type="Gene3D" id="3.30.70.270">
    <property type="match status" value="1"/>
</dbReference>
<dbReference type="Proteomes" id="UP000257109">
    <property type="component" value="Unassembled WGS sequence"/>
</dbReference>
<dbReference type="PANTHER" id="PTHR35046:SF26">
    <property type="entry name" value="RNA-DIRECTED DNA POLYMERASE"/>
    <property type="match status" value="1"/>
</dbReference>
<reference evidence="4" key="1">
    <citation type="submission" date="2018-05" db="EMBL/GenBank/DDBJ databases">
        <title>Draft genome of Mucuna pruriens seed.</title>
        <authorList>
            <person name="Nnadi N.E."/>
            <person name="Vos R."/>
            <person name="Hasami M.H."/>
            <person name="Devisetty U.K."/>
            <person name="Aguiy J.C."/>
        </authorList>
    </citation>
    <scope>NUCLEOTIDE SEQUENCE [LARGE SCALE GENOMIC DNA]</scope>
    <source>
        <strain evidence="4">JCA_2017</strain>
    </source>
</reference>